<evidence type="ECO:0000313" key="1">
    <source>
        <dbReference type="EMBL" id="EMS50467.1"/>
    </source>
</evidence>
<name>M7YSL0_TRIUA</name>
<dbReference type="eggNOG" id="KOG0017">
    <property type="taxonomic scope" value="Eukaryota"/>
</dbReference>
<proteinExistence type="predicted"/>
<dbReference type="InterPro" id="IPR012337">
    <property type="entry name" value="RNaseH-like_sf"/>
</dbReference>
<dbReference type="PANTHER" id="PTHR36379">
    <property type="entry name" value="PROTEIN PRD1"/>
    <property type="match status" value="1"/>
</dbReference>
<dbReference type="GO" id="GO:0003676">
    <property type="term" value="F:nucleic acid binding"/>
    <property type="evidence" value="ECO:0007669"/>
    <property type="project" value="InterPro"/>
</dbReference>
<dbReference type="InterPro" id="IPR043502">
    <property type="entry name" value="DNA/RNA_pol_sf"/>
</dbReference>
<reference evidence="1" key="1">
    <citation type="journal article" date="2013" name="Nature">
        <title>Draft genome of the wheat A-genome progenitor Triticum urartu.</title>
        <authorList>
            <person name="Ling H.Q."/>
            <person name="Zhao S."/>
            <person name="Liu D."/>
            <person name="Wang J."/>
            <person name="Sun H."/>
            <person name="Zhang C."/>
            <person name="Fan H."/>
            <person name="Li D."/>
            <person name="Dong L."/>
            <person name="Tao Y."/>
            <person name="Gao C."/>
            <person name="Wu H."/>
            <person name="Li Y."/>
            <person name="Cui Y."/>
            <person name="Guo X."/>
            <person name="Zheng S."/>
            <person name="Wang B."/>
            <person name="Yu K."/>
            <person name="Liang Q."/>
            <person name="Yang W."/>
            <person name="Lou X."/>
            <person name="Chen J."/>
            <person name="Feng M."/>
            <person name="Jian J."/>
            <person name="Zhang X."/>
            <person name="Luo G."/>
            <person name="Jiang Y."/>
            <person name="Liu J."/>
            <person name="Wang Z."/>
            <person name="Sha Y."/>
            <person name="Zhang B."/>
            <person name="Wu H."/>
            <person name="Tang D."/>
            <person name="Shen Q."/>
            <person name="Xue P."/>
            <person name="Zou S."/>
            <person name="Wang X."/>
            <person name="Liu X."/>
            <person name="Wang F."/>
            <person name="Yang Y."/>
            <person name="An X."/>
            <person name="Dong Z."/>
            <person name="Zhang K."/>
            <person name="Zhang X."/>
            <person name="Luo M.C."/>
            <person name="Dvorak J."/>
            <person name="Tong Y."/>
            <person name="Wang J."/>
            <person name="Yang H."/>
            <person name="Li Z."/>
            <person name="Wang D."/>
            <person name="Zhang A."/>
            <person name="Wang J."/>
        </authorList>
    </citation>
    <scope>NUCLEOTIDE SEQUENCE</scope>
</reference>
<dbReference type="GO" id="GO:0042138">
    <property type="term" value="P:meiotic DNA double-strand break formation"/>
    <property type="evidence" value="ECO:0007669"/>
    <property type="project" value="InterPro"/>
</dbReference>
<dbReference type="SUPFAM" id="SSF56672">
    <property type="entry name" value="DNA/RNA polymerases"/>
    <property type="match status" value="1"/>
</dbReference>
<sequence length="1808" mass="202238">MADRGVNLLPKSSTAQAPTIVNGGVDLFLKSSTGQAPTMVNGGVNLLPRLSTIQALAMAEGEVQLHCLGFLLNSIKGAAAYIGDAVSLFLNLVNNLRLPSDEIRGEILFMLYKLSLLNATPWDNICDNDNVDLSAVGKSLLQLSLEVLLKTQNDAVRLNCIAFLLALAKKEAFDILLIGDLSLIKSVEEEESTQTDDVPPNASIIVLFADAVKGSLLSTNLEVQTGTLDLIFHFLSSDANICAVLQTLIDENVADYVFEVLRLSGNNDPLVISSVQVLSLLATSEEMFKEKLAIGFSTLLPVLHYVTEIPFHPVQSQVLRLVWTCIANCSGILSLSQEEQIACALTLILRRNDSGELGMCSETFALVCSILIEIMRSPSAHDIQKLPSLIEEASKHAISSTLPHAYDSAFLVPHSLRLLKEALIFCLEGNTDKISVKKDLEDSVIEICGTYLLHWLESAVVDGNDDETLGEILQIFHIILSSTCHNKQLKFAEMLASSSWFSLSFGFMGLFPTDHVKSVVYLITSSIVDKILGCKYGETIRDAYVYLPSDPTELAYLLGQCSSEDFNLASCQCAILVILYACSFYNERLVADSQLLSSVEQYILLNGAKFPYEIAGSVMLTLLVHLYAFVRGISFGCTIQHSPEAERTLFHVMACKEWDLLFIRVHPIALKWLFQKVELLEPLSFQMLNFCRTFCEDRTVVLLNSSQLVDIKMVAELMQLVLYIAPHILQGLKHALTVYWEDEWLALTMKLLEYFNSSLDYTSSDQEQKILIGIFCLILHHSASKVLIEPAKAIILNKPLVSLTDGIIQEACAKGPSLLQYNQETDFGGFMILILQLTFFSLRSLHAILDPSIDWQEFLQHSDNTQFFSVVGIPCHDLCRLMHFGPYPVKLIASQCLLELLTRISDQRSYLNAELRCSAQYMKSIIAVIEGLVLSQDSRVAENCGSCLSMILGWEKFGSQENMVGRESKWSRLIMEEFAVALTAPGLTSKSFRNQQKIASNIAVSLLKLSQVPEWLTSLFDSSLISGVVGNLSARNVTADIVKLFSELMTKKYLTQEHIVSLHNLFQDDLFCTVHFEFCATVYYSVRPIIPLCVDAHVNNYSYPNAVCPVCRRQVYEGSCSKSELSEQKAEETVARSPDESEVKNHRNKKIKFLRSDRGGEYLSYEFVLHLKQCGIVSQLTPPGTPQRNGVSERRNHTLLDMVRSMMSLTDLPLSFWGYALETAAFTLNRAPSKSVETTPYELWFGKKHKLSFLKVWGCDAYVKKLQPDKLEPTSEKCVFIGYPKETVGYTFYHRSEGNIFVAKNGSFLEKECLSKEVSGRKVELDEVIVPSPLLESSSSLKSVPVIPAPVSEEANDDDHETSDQVTAEPVMLLDHDEPTNYEEAMMSPYSAKWLEDMKSEMGSMYENKVCTLVDLLDDHQAIENKWIFKKKIDADGNAIVYKARLVAKGFRQVQGVDYGETFSPVAMLKSVRIMLAAFYDYEIWQMDVKTAFLNGYLKEELYMMQPKGFVDPKCANKVCKLQRSIYGLVQASRSWNIRFDSVIKAYGFIQTFGEACIYKKVSGSSVAFLILYVDEILLIGNDTEFLNSIKRYLNKFFSMKDLGEAAYISGIKIYRDRSRRLIGLPQSTYLDKVLKKFKMDQAKKGFFPVLQAGRYQSNPGVDHWTAVKNILKYLKRTKDMFLVYGGDKELVVNGYVDAIFDAGPDDSKLQTGYVFLLNGRAVSWCSSKQSVVAGSTCEVEYIAASEATNEGVWMKEFISDLGVIPSASGAMKIFCDNTGAIALAKESRFHKRTKHIKKHFNSIHGQV</sequence>
<accession>M7YSL0</accession>
<dbReference type="Pfam" id="PF07727">
    <property type="entry name" value="RVT_2"/>
    <property type="match status" value="1"/>
</dbReference>
<dbReference type="EMBL" id="KD230994">
    <property type="protein sequence ID" value="EMS50467.1"/>
    <property type="molecule type" value="Genomic_DNA"/>
</dbReference>
<gene>
    <name evidence="1" type="ORF">TRIUR3_29897</name>
</gene>
<dbReference type="InterPro" id="IPR057670">
    <property type="entry name" value="SH3_retrovirus"/>
</dbReference>
<organism evidence="1">
    <name type="scientific">Triticum urartu</name>
    <name type="common">Red wild einkorn</name>
    <name type="synonym">Crithodium urartu</name>
    <dbReference type="NCBI Taxonomy" id="4572"/>
    <lineage>
        <taxon>Eukaryota</taxon>
        <taxon>Viridiplantae</taxon>
        <taxon>Streptophyta</taxon>
        <taxon>Embryophyta</taxon>
        <taxon>Tracheophyta</taxon>
        <taxon>Spermatophyta</taxon>
        <taxon>Magnoliopsida</taxon>
        <taxon>Liliopsida</taxon>
        <taxon>Poales</taxon>
        <taxon>Poaceae</taxon>
        <taxon>BOP clade</taxon>
        <taxon>Pooideae</taxon>
        <taxon>Triticodae</taxon>
        <taxon>Triticeae</taxon>
        <taxon>Triticinae</taxon>
        <taxon>Triticum</taxon>
    </lineage>
</organism>
<dbReference type="InterPro" id="IPR001584">
    <property type="entry name" value="Integrase_cat-core"/>
</dbReference>
<dbReference type="PROSITE" id="PS50994">
    <property type="entry name" value="INTEGRASE"/>
    <property type="match status" value="1"/>
</dbReference>
<protein>
    <submittedName>
        <fullName evidence="1">Retrovirus-related Pol polyprotein from transposon TNT 1-94</fullName>
    </submittedName>
</protein>
<dbReference type="InterPro" id="IPR044968">
    <property type="entry name" value="PRD1"/>
</dbReference>
<dbReference type="InterPro" id="IPR013103">
    <property type="entry name" value="RVT_2"/>
</dbReference>
<dbReference type="SUPFAM" id="SSF53098">
    <property type="entry name" value="Ribonuclease H-like"/>
    <property type="match status" value="1"/>
</dbReference>
<dbReference type="STRING" id="4572.M7YSL0"/>
<dbReference type="PANTHER" id="PTHR36379:SF1">
    <property type="entry name" value="PUTATIVE RECOMBINATION INITIATION DEFECT 1-RELATED"/>
    <property type="match status" value="1"/>
</dbReference>
<dbReference type="CDD" id="cd09272">
    <property type="entry name" value="RNase_HI_RT_Ty1"/>
    <property type="match status" value="1"/>
</dbReference>
<dbReference type="InterPro" id="IPR036397">
    <property type="entry name" value="RNaseH_sf"/>
</dbReference>
<dbReference type="Pfam" id="PF25597">
    <property type="entry name" value="SH3_retrovirus"/>
    <property type="match status" value="1"/>
</dbReference>
<dbReference type="GO" id="GO:0015074">
    <property type="term" value="P:DNA integration"/>
    <property type="evidence" value="ECO:0007669"/>
    <property type="project" value="InterPro"/>
</dbReference>
<dbReference type="Gene3D" id="3.30.420.10">
    <property type="entry name" value="Ribonuclease H-like superfamily/Ribonuclease H"/>
    <property type="match status" value="1"/>
</dbReference>